<dbReference type="SUPFAM" id="SSF52038">
    <property type="entry name" value="Barstar-related"/>
    <property type="match status" value="1"/>
</dbReference>
<proteinExistence type="inferred from homology"/>
<dbReference type="AlphaFoldDB" id="A0A235B3X2"/>
<accession>A0A235B3X2</accession>
<dbReference type="Proteomes" id="UP000215459">
    <property type="component" value="Unassembled WGS sequence"/>
</dbReference>
<keyword evidence="4" id="KW-1185">Reference proteome</keyword>
<evidence type="ECO:0000313" key="4">
    <source>
        <dbReference type="Proteomes" id="UP000215459"/>
    </source>
</evidence>
<name>A0A235B3X2_9BACL</name>
<dbReference type="Pfam" id="PF01337">
    <property type="entry name" value="Barstar"/>
    <property type="match status" value="1"/>
</dbReference>
<dbReference type="Gene3D" id="3.30.370.10">
    <property type="entry name" value="Barstar-like"/>
    <property type="match status" value="1"/>
</dbReference>
<gene>
    <name evidence="3" type="ORF">CHM34_15680</name>
</gene>
<comment type="similarity">
    <text evidence="1">Belongs to the barstar family.</text>
</comment>
<sequence length="78" mass="9277">MSNQKELHLELKKVLDLPTYYGKNLDVLWDCLTGWVSLPITLEWRNFNQCKKNIREYADKVIETTEKELDGNFKLVVF</sequence>
<comment type="caution">
    <text evidence="3">The sequence shown here is derived from an EMBL/GenBank/DDBJ whole genome shotgun (WGS) entry which is preliminary data.</text>
</comment>
<dbReference type="EMBL" id="NOWF01000011">
    <property type="protein sequence ID" value="OYD06607.1"/>
    <property type="molecule type" value="Genomic_DNA"/>
</dbReference>
<dbReference type="RefSeq" id="WP_094265620.1">
    <property type="nucleotide sequence ID" value="NZ_NOWF01000011.1"/>
</dbReference>
<evidence type="ECO:0000313" key="3">
    <source>
        <dbReference type="EMBL" id="OYD06607.1"/>
    </source>
</evidence>
<feature type="domain" description="Barstar (barnase inhibitor)" evidence="2">
    <location>
        <begin position="2"/>
        <end position="66"/>
    </location>
</feature>
<dbReference type="InterPro" id="IPR000468">
    <property type="entry name" value="Barstar"/>
</dbReference>
<evidence type="ECO:0000256" key="1">
    <source>
        <dbReference type="ARBA" id="ARBA00006845"/>
    </source>
</evidence>
<reference evidence="3 4" key="1">
    <citation type="submission" date="2017-07" db="EMBL/GenBank/DDBJ databases">
        <title>The genome sequence of Paludifilum halophilum highlights mechanisms for microbial adaptation to high salt environemnts.</title>
        <authorList>
            <person name="Belbahri L."/>
        </authorList>
    </citation>
    <scope>NUCLEOTIDE SEQUENCE [LARGE SCALE GENOMIC DNA]</scope>
    <source>
        <strain evidence="3 4">DSM 102817</strain>
    </source>
</reference>
<dbReference type="InterPro" id="IPR035905">
    <property type="entry name" value="Barstar-like_sf"/>
</dbReference>
<organism evidence="3 4">
    <name type="scientific">Paludifilum halophilum</name>
    <dbReference type="NCBI Taxonomy" id="1642702"/>
    <lineage>
        <taxon>Bacteria</taxon>
        <taxon>Bacillati</taxon>
        <taxon>Bacillota</taxon>
        <taxon>Bacilli</taxon>
        <taxon>Bacillales</taxon>
        <taxon>Thermoactinomycetaceae</taxon>
        <taxon>Paludifilum</taxon>
    </lineage>
</organism>
<evidence type="ECO:0000259" key="2">
    <source>
        <dbReference type="Pfam" id="PF01337"/>
    </source>
</evidence>
<protein>
    <recommendedName>
        <fullName evidence="2">Barstar (barnase inhibitor) domain-containing protein</fullName>
    </recommendedName>
</protein>
<dbReference type="OrthoDB" id="7575400at2"/>